<dbReference type="InterPro" id="IPR050807">
    <property type="entry name" value="TransReg_Diox_bact_type"/>
</dbReference>
<dbReference type="PANTHER" id="PTHR46797:SF1">
    <property type="entry name" value="METHYLPHOSPHONATE SYNTHASE"/>
    <property type="match status" value="1"/>
</dbReference>
<sequence length="199" mass="21310">MTDDEMAEATERQLGTALSLRVQHLRRAQNLSLDGLAALSGLSKGTVVAIEQGRANPSIGVLCRLAIAFSLSVTDLLGASSEELSGGPIERTNPATLWKTPHGSEAKLEASTSGRTMFEIWSWTIVPGDIHRSDPHSRGTRELLSVVRGSLKITVGSETMTLQAGEAARLVTDQPHSYTAADDRPVSFSMAVLERAEET</sequence>
<dbReference type="SMART" id="SM00530">
    <property type="entry name" value="HTH_XRE"/>
    <property type="match status" value="1"/>
</dbReference>
<dbReference type="Gene3D" id="2.60.120.10">
    <property type="entry name" value="Jelly Rolls"/>
    <property type="match status" value="1"/>
</dbReference>
<evidence type="ECO:0000313" key="4">
    <source>
        <dbReference type="Proteomes" id="UP000275436"/>
    </source>
</evidence>
<dbReference type="Pfam" id="PF01381">
    <property type="entry name" value="HTH_3"/>
    <property type="match status" value="1"/>
</dbReference>
<dbReference type="CDD" id="cd02209">
    <property type="entry name" value="cupin_XRE_C"/>
    <property type="match status" value="1"/>
</dbReference>
<dbReference type="InterPro" id="IPR013096">
    <property type="entry name" value="Cupin_2"/>
</dbReference>
<dbReference type="Pfam" id="PF07883">
    <property type="entry name" value="Cupin_2"/>
    <property type="match status" value="1"/>
</dbReference>
<dbReference type="AlphaFoldDB" id="A0A3M9X533"/>
<dbReference type="Gene3D" id="1.10.260.40">
    <property type="entry name" value="lambda repressor-like DNA-binding domains"/>
    <property type="match status" value="1"/>
</dbReference>
<accession>A0A3M9X533</accession>
<dbReference type="EMBL" id="QKOD01000010">
    <property type="protein sequence ID" value="RNJ42630.1"/>
    <property type="molecule type" value="Genomic_DNA"/>
</dbReference>
<organism evidence="3 4">
    <name type="scientific">Mesorhizobium japonicum</name>
    <dbReference type="NCBI Taxonomy" id="2066070"/>
    <lineage>
        <taxon>Bacteria</taxon>
        <taxon>Pseudomonadati</taxon>
        <taxon>Pseudomonadota</taxon>
        <taxon>Alphaproteobacteria</taxon>
        <taxon>Hyphomicrobiales</taxon>
        <taxon>Phyllobacteriaceae</taxon>
        <taxon>Mesorhizobium</taxon>
    </lineage>
</organism>
<keyword evidence="1" id="KW-0238">DNA-binding</keyword>
<feature type="domain" description="HTH cro/C1-type" evidence="2">
    <location>
        <begin position="22"/>
        <end position="76"/>
    </location>
</feature>
<proteinExistence type="predicted"/>
<dbReference type="Proteomes" id="UP000275436">
    <property type="component" value="Unassembled WGS sequence"/>
</dbReference>
<evidence type="ECO:0000313" key="3">
    <source>
        <dbReference type="EMBL" id="RNJ42630.1"/>
    </source>
</evidence>
<dbReference type="PROSITE" id="PS50943">
    <property type="entry name" value="HTH_CROC1"/>
    <property type="match status" value="1"/>
</dbReference>
<dbReference type="PANTHER" id="PTHR46797">
    <property type="entry name" value="HTH-TYPE TRANSCRIPTIONAL REGULATOR"/>
    <property type="match status" value="1"/>
</dbReference>
<protein>
    <submittedName>
        <fullName evidence="3">Transcriptional regulator</fullName>
    </submittedName>
</protein>
<comment type="caution">
    <text evidence="3">The sequence shown here is derived from an EMBL/GenBank/DDBJ whole genome shotgun (WGS) entry which is preliminary data.</text>
</comment>
<dbReference type="CDD" id="cd00093">
    <property type="entry name" value="HTH_XRE"/>
    <property type="match status" value="1"/>
</dbReference>
<dbReference type="GO" id="GO:0003700">
    <property type="term" value="F:DNA-binding transcription factor activity"/>
    <property type="evidence" value="ECO:0007669"/>
    <property type="project" value="TreeGrafter"/>
</dbReference>
<dbReference type="GO" id="GO:0005829">
    <property type="term" value="C:cytosol"/>
    <property type="evidence" value="ECO:0007669"/>
    <property type="project" value="TreeGrafter"/>
</dbReference>
<evidence type="ECO:0000256" key="1">
    <source>
        <dbReference type="ARBA" id="ARBA00023125"/>
    </source>
</evidence>
<reference evidence="3 4" key="1">
    <citation type="journal article" date="2018" name="Mol. Plant Microbe Interact.">
        <title>Taxonomically Different Co-Microsymbionts of a Relict Legume, Oxytropis popoviana, Have Complementary Sets of Symbiotic Genes and Together Increase the Efficiency of Plant Nodulation.</title>
        <authorList>
            <person name="Safronova V."/>
            <person name="Belimov A."/>
            <person name="Sazanova A."/>
            <person name="Chirak E."/>
            <person name="Verkhozina A."/>
            <person name="Kuznetsova I."/>
            <person name="Andronov E."/>
            <person name="Puhalsky J."/>
            <person name="Tikhonovich I."/>
        </authorList>
    </citation>
    <scope>NUCLEOTIDE SEQUENCE [LARGE SCALE GENOMIC DNA]</scope>
    <source>
        <strain evidence="3 4">Opo-235</strain>
    </source>
</reference>
<dbReference type="InterPro" id="IPR011051">
    <property type="entry name" value="RmlC_Cupin_sf"/>
</dbReference>
<gene>
    <name evidence="3" type="ORF">DNR46_27310</name>
</gene>
<evidence type="ECO:0000259" key="2">
    <source>
        <dbReference type="PROSITE" id="PS50943"/>
    </source>
</evidence>
<dbReference type="RefSeq" id="WP_123169638.1">
    <property type="nucleotide sequence ID" value="NZ_QKOD01000010.1"/>
</dbReference>
<dbReference type="InterPro" id="IPR014710">
    <property type="entry name" value="RmlC-like_jellyroll"/>
</dbReference>
<dbReference type="InterPro" id="IPR001387">
    <property type="entry name" value="Cro/C1-type_HTH"/>
</dbReference>
<dbReference type="InterPro" id="IPR010982">
    <property type="entry name" value="Lambda_DNA-bd_dom_sf"/>
</dbReference>
<dbReference type="GO" id="GO:0003677">
    <property type="term" value="F:DNA binding"/>
    <property type="evidence" value="ECO:0007669"/>
    <property type="project" value="UniProtKB-KW"/>
</dbReference>
<dbReference type="SUPFAM" id="SSF51182">
    <property type="entry name" value="RmlC-like cupins"/>
    <property type="match status" value="1"/>
</dbReference>
<dbReference type="SUPFAM" id="SSF47413">
    <property type="entry name" value="lambda repressor-like DNA-binding domains"/>
    <property type="match status" value="1"/>
</dbReference>
<name>A0A3M9X533_9HYPH</name>